<dbReference type="SUPFAM" id="SSF55166">
    <property type="entry name" value="Hedgehog/DD-peptidase"/>
    <property type="match status" value="1"/>
</dbReference>
<dbReference type="EMBL" id="JPSP01000014">
    <property type="protein sequence ID" value="KFF41114.1"/>
    <property type="molecule type" value="Genomic_DNA"/>
</dbReference>
<protein>
    <submittedName>
        <fullName evidence="4">D-Ala-D-Ala carboxypeptidase</fullName>
    </submittedName>
</protein>
<dbReference type="InterPro" id="IPR058193">
    <property type="entry name" value="VanY/YodJ_core_dom"/>
</dbReference>
<dbReference type="Proteomes" id="UP000028922">
    <property type="component" value="Unassembled WGS sequence"/>
</dbReference>
<keyword evidence="2" id="KW-0812">Transmembrane</keyword>
<dbReference type="Pfam" id="PF02557">
    <property type="entry name" value="VanY"/>
    <property type="match status" value="1"/>
</dbReference>
<dbReference type="PATRIC" id="fig|1527444.3.peg.1055"/>
<keyword evidence="4" id="KW-0121">Carboxypeptidase</keyword>
<keyword evidence="2" id="KW-1133">Transmembrane helix</keyword>
<dbReference type="STRING" id="1527444.ucyna2_01104"/>
<evidence type="ECO:0000313" key="4">
    <source>
        <dbReference type="EMBL" id="KFF41114.1"/>
    </source>
</evidence>
<dbReference type="InterPro" id="IPR003709">
    <property type="entry name" value="VanY-like_core_dom"/>
</dbReference>
<feature type="region of interest" description="Disordered" evidence="1">
    <location>
        <begin position="1"/>
        <end position="24"/>
    </location>
</feature>
<proteinExistence type="predicted"/>
<dbReference type="PANTHER" id="PTHR34385">
    <property type="entry name" value="D-ALANYL-D-ALANINE CARBOXYPEPTIDASE"/>
    <property type="match status" value="1"/>
</dbReference>
<dbReference type="GO" id="GO:0004180">
    <property type="term" value="F:carboxypeptidase activity"/>
    <property type="evidence" value="ECO:0007669"/>
    <property type="project" value="UniProtKB-KW"/>
</dbReference>
<gene>
    <name evidence="4" type="ORF">ucyna2_01104</name>
</gene>
<dbReference type="Gene3D" id="3.30.1380.10">
    <property type="match status" value="1"/>
</dbReference>
<feature type="domain" description="D-alanyl-D-alanine carboxypeptidase-like core" evidence="3">
    <location>
        <begin position="109"/>
        <end position="239"/>
    </location>
</feature>
<keyword evidence="2" id="KW-0472">Membrane</keyword>
<organism evidence="4 5">
    <name type="scientific">Candidatus Atelocyanobacterium thalassa isolate SIO64986</name>
    <dbReference type="NCBI Taxonomy" id="1527444"/>
    <lineage>
        <taxon>Bacteria</taxon>
        <taxon>Bacillati</taxon>
        <taxon>Cyanobacteriota</taxon>
        <taxon>Cyanophyceae</taxon>
        <taxon>Oscillatoriophycideae</taxon>
        <taxon>Chroococcales</taxon>
        <taxon>Aphanothecaceae</taxon>
        <taxon>Candidatus Atelocyanobacterium</taxon>
        <taxon>Candidatus Atelocyanobacterium thalassae</taxon>
    </lineage>
</organism>
<keyword evidence="4" id="KW-0645">Protease</keyword>
<evidence type="ECO:0000256" key="2">
    <source>
        <dbReference type="SAM" id="Phobius"/>
    </source>
</evidence>
<evidence type="ECO:0000259" key="3">
    <source>
        <dbReference type="Pfam" id="PF02557"/>
    </source>
</evidence>
<comment type="caution">
    <text evidence="4">The sequence shown here is derived from an EMBL/GenBank/DDBJ whole genome shotgun (WGS) entry which is preliminary data.</text>
</comment>
<keyword evidence="4" id="KW-0378">Hydrolase</keyword>
<dbReference type="GO" id="GO:0006508">
    <property type="term" value="P:proteolysis"/>
    <property type="evidence" value="ECO:0007669"/>
    <property type="project" value="InterPro"/>
</dbReference>
<feature type="transmembrane region" description="Helical" evidence="2">
    <location>
        <begin position="33"/>
        <end position="56"/>
    </location>
</feature>
<dbReference type="CDD" id="cd14852">
    <property type="entry name" value="LD-carboxypeptidase"/>
    <property type="match status" value="1"/>
</dbReference>
<dbReference type="PANTHER" id="PTHR34385:SF1">
    <property type="entry name" value="PEPTIDOGLYCAN L-ALANYL-D-GLUTAMATE ENDOPEPTIDASE CWLK"/>
    <property type="match status" value="1"/>
</dbReference>
<dbReference type="AlphaFoldDB" id="A0A086CG00"/>
<dbReference type="eggNOG" id="COG1876">
    <property type="taxonomic scope" value="Bacteria"/>
</dbReference>
<name>A0A086CG00_9CHRO</name>
<sequence>MKGKQKQGMPLDIPEASRDAPNHKSTISQRTNFTVIGLVSFGVFGFSIFLIIRIFFSASQKPSFSSNSITKTTPSPNLITSKIENVLGHLSYTEASLSELNSVTNDGRIKLRKKAAKSFLRMQQDAKRNGFTLIPISGFRTFSQQEYLFFEVKRQQNEETRKRAEVSAPPQYSEHHTGYAIDIGDSDFPSTHLNVEFENTPLFQWLRKNAAKYNFELSFPPNNIQNISYEPWHWRYIGDAHSLETFFKARNLQKESLQ</sequence>
<accession>A0A086CG00</accession>
<evidence type="ECO:0000313" key="5">
    <source>
        <dbReference type="Proteomes" id="UP000028922"/>
    </source>
</evidence>
<reference evidence="4 5" key="1">
    <citation type="submission" date="2014-08" db="EMBL/GenBank/DDBJ databases">
        <title>Comparative genomics reveals surprising divergence of two closely related strains of uncultivated UCYN-A cyanobacteria.</title>
        <authorList>
            <person name="Bombar D."/>
            <person name="Heller P."/>
            <person name="Sanchez-Baracaldo P."/>
            <person name="Carter B.J."/>
            <person name="Zert J.P."/>
        </authorList>
    </citation>
    <scope>NUCLEOTIDE SEQUENCE [LARGE SCALE GENOMIC DNA]</scope>
</reference>
<dbReference type="InterPro" id="IPR009045">
    <property type="entry name" value="Zn_M74/Hedgehog-like"/>
</dbReference>
<evidence type="ECO:0000256" key="1">
    <source>
        <dbReference type="SAM" id="MobiDB-lite"/>
    </source>
</evidence>
<dbReference type="InterPro" id="IPR052179">
    <property type="entry name" value="DD-CPase-like"/>
</dbReference>